<dbReference type="Proteomes" id="UP000008810">
    <property type="component" value="Chromosome 5"/>
</dbReference>
<organism evidence="2">
    <name type="scientific">Brachypodium distachyon</name>
    <name type="common">Purple false brome</name>
    <name type="synonym">Trachynia distachya</name>
    <dbReference type="NCBI Taxonomy" id="15368"/>
    <lineage>
        <taxon>Eukaryota</taxon>
        <taxon>Viridiplantae</taxon>
        <taxon>Streptophyta</taxon>
        <taxon>Embryophyta</taxon>
        <taxon>Tracheophyta</taxon>
        <taxon>Spermatophyta</taxon>
        <taxon>Magnoliopsida</taxon>
        <taxon>Liliopsida</taxon>
        <taxon>Poales</taxon>
        <taxon>Poaceae</taxon>
        <taxon>BOP clade</taxon>
        <taxon>Pooideae</taxon>
        <taxon>Stipodae</taxon>
        <taxon>Brachypodieae</taxon>
        <taxon>Brachypodium</taxon>
    </lineage>
</organism>
<proteinExistence type="predicted"/>
<dbReference type="EMBL" id="CM000884">
    <property type="protein sequence ID" value="KQJ83368.1"/>
    <property type="molecule type" value="Genomic_DNA"/>
</dbReference>
<dbReference type="PANTHER" id="PTHR34395:SF22">
    <property type="entry name" value="MYB_SANT-LIKE DOMAIN-CONTAINING PROTEIN"/>
    <property type="match status" value="1"/>
</dbReference>
<protein>
    <submittedName>
        <fullName evidence="2 3">Uncharacterized protein</fullName>
    </submittedName>
</protein>
<feature type="compositionally biased region" description="Basic and acidic residues" evidence="1">
    <location>
        <begin position="7"/>
        <end position="17"/>
    </location>
</feature>
<dbReference type="Gramene" id="KQJ83368">
    <property type="protein sequence ID" value="KQJ83368"/>
    <property type="gene ID" value="BRADI_5g14526v3"/>
</dbReference>
<dbReference type="InParanoid" id="A0A0Q3IB83"/>
<sequence>MSSTDLHGPEASRREDAEPTTSALKEEPPKRRKQSQVAVVLEEYLDFRKKQSVVEEIKEPKPDEKFSIAACVSTLEEMEGLTDREKGKVLRLFKCQQNRESFINTKVASVRLCWLKEEIDAART</sequence>
<feature type="region of interest" description="Disordered" evidence="1">
    <location>
        <begin position="1"/>
        <end position="35"/>
    </location>
</feature>
<reference evidence="2 3" key="1">
    <citation type="journal article" date="2010" name="Nature">
        <title>Genome sequencing and analysis of the model grass Brachypodium distachyon.</title>
        <authorList>
            <consortium name="International Brachypodium Initiative"/>
        </authorList>
    </citation>
    <scope>NUCLEOTIDE SEQUENCE [LARGE SCALE GENOMIC DNA]</scope>
    <source>
        <strain evidence="2 3">Bd21</strain>
    </source>
</reference>
<evidence type="ECO:0000313" key="2">
    <source>
        <dbReference type="EMBL" id="KQJ83368.1"/>
    </source>
</evidence>
<reference evidence="2" key="2">
    <citation type="submission" date="2017-06" db="EMBL/GenBank/DDBJ databases">
        <title>WGS assembly of Brachypodium distachyon.</title>
        <authorList>
            <consortium name="The International Brachypodium Initiative"/>
            <person name="Lucas S."/>
            <person name="Harmon-Smith M."/>
            <person name="Lail K."/>
            <person name="Tice H."/>
            <person name="Grimwood J."/>
            <person name="Bruce D."/>
            <person name="Barry K."/>
            <person name="Shu S."/>
            <person name="Lindquist E."/>
            <person name="Wang M."/>
            <person name="Pitluck S."/>
            <person name="Vogel J.P."/>
            <person name="Garvin D.F."/>
            <person name="Mockler T.C."/>
            <person name="Schmutz J."/>
            <person name="Rokhsar D."/>
            <person name="Bevan M.W."/>
        </authorList>
    </citation>
    <scope>NUCLEOTIDE SEQUENCE</scope>
    <source>
        <strain evidence="2">Bd21</strain>
    </source>
</reference>
<dbReference type="AlphaFoldDB" id="A0A0Q3IB83"/>
<reference evidence="3" key="3">
    <citation type="submission" date="2018-08" db="UniProtKB">
        <authorList>
            <consortium name="EnsemblPlants"/>
        </authorList>
    </citation>
    <scope>IDENTIFICATION</scope>
    <source>
        <strain evidence="3">cv. Bd21</strain>
    </source>
</reference>
<accession>A0A0Q3IB83</accession>
<dbReference type="EnsemblPlants" id="KQJ83368">
    <property type="protein sequence ID" value="KQJ83368"/>
    <property type="gene ID" value="BRADI_5g14526v3"/>
</dbReference>
<evidence type="ECO:0000313" key="3">
    <source>
        <dbReference type="EnsemblPlants" id="KQJ83368"/>
    </source>
</evidence>
<dbReference type="OrthoDB" id="690950at2759"/>
<dbReference type="PANTHER" id="PTHR34395">
    <property type="entry name" value="OS11G0427500 PROTEIN"/>
    <property type="match status" value="1"/>
</dbReference>
<name>A0A0Q3IB83_BRADI</name>
<gene>
    <name evidence="2" type="ORF">BRADI_5g14526v3</name>
</gene>
<evidence type="ECO:0000256" key="1">
    <source>
        <dbReference type="SAM" id="MobiDB-lite"/>
    </source>
</evidence>
<evidence type="ECO:0000313" key="4">
    <source>
        <dbReference type="Proteomes" id="UP000008810"/>
    </source>
</evidence>
<keyword evidence="4" id="KW-1185">Reference proteome</keyword>